<dbReference type="Pfam" id="PF02995">
    <property type="entry name" value="DUF229"/>
    <property type="match status" value="1"/>
</dbReference>
<proteinExistence type="predicted"/>
<sequence length="648" mass="74634">MKNGIKRGIILVIAVCLPCAWILLQIDIQRESEVLFTPSFHKDNSVKVGFLVDTIGCRIPDLDPFDSSIKKFICTEPRISCDAENKILPLVESNLTSLYVNRAALQAYNVNNEDEFSCCYRPFWRLEVNGSKYPRDVDAKYRYANSCIDFTTEATTEAEFVKVECRLNSTVIYKDFHAFVPLKEHVENRCSVVHNKSAVSVLVVGVDAVSRLNFYRQMPRTAAFLKENFNMVEMFGYNKVEDNTFPNLIPVLTGLSVEELKNTCWPTSNTVFDKCPIIWKNFSSRGYRTMFAEDASWMGTFIYTKRGFQRQPTDYYTRIFNKLSEEEIGNEKRLNANLCIGKRLSAEVLLGYASKFVTTMLNKLSFGFVWGASLTHDFLNLPSYGDRHYVTFFRRLSNLGVFNNTILIFMSDHGIRWGEIRGTYQGYLEERLPFLFVAYPGWFKKKYTTAVSNLRRNAHKLTTPFDLHETLKDLLHLENLEQENIKQRYSTLNETRGISLFLPIFEKRTCHKAGIAEHWCTCHQAVNVPTNHSMVKHSVDFLMKYINNLLLPFPQCSTLTLKEILTSRLEKPTAHLSINTTDAGIQDYMLTVQTVPGNALFEATVRFNANKHTFSLAGSISRINLYGEQSYCVSHFRMKLYCYCKNQK</sequence>
<dbReference type="EMBL" id="GEDC01027715">
    <property type="protein sequence ID" value="JAS09583.1"/>
    <property type="molecule type" value="Transcribed_RNA"/>
</dbReference>
<dbReference type="CDD" id="cd16021">
    <property type="entry name" value="ALP_like"/>
    <property type="match status" value="1"/>
</dbReference>
<reference evidence="1" key="1">
    <citation type="submission" date="2015-12" db="EMBL/GenBank/DDBJ databases">
        <title>De novo transcriptome assembly of four potential Pierce s Disease insect vectors from Arizona vineyards.</title>
        <authorList>
            <person name="Tassone E.E."/>
        </authorList>
    </citation>
    <scope>NUCLEOTIDE SEQUENCE</scope>
</reference>
<dbReference type="PANTHER" id="PTHR10974:SF1">
    <property type="entry name" value="FI08016P-RELATED"/>
    <property type="match status" value="1"/>
</dbReference>
<dbReference type="PANTHER" id="PTHR10974">
    <property type="entry name" value="FI08016P-RELATED"/>
    <property type="match status" value="1"/>
</dbReference>
<accession>A0A1B6C7V4</accession>
<dbReference type="AlphaFoldDB" id="A0A1B6C7V4"/>
<organism evidence="1">
    <name type="scientific">Clastoptera arizonana</name>
    <name type="common">Arizona spittle bug</name>
    <dbReference type="NCBI Taxonomy" id="38151"/>
    <lineage>
        <taxon>Eukaryota</taxon>
        <taxon>Metazoa</taxon>
        <taxon>Ecdysozoa</taxon>
        <taxon>Arthropoda</taxon>
        <taxon>Hexapoda</taxon>
        <taxon>Insecta</taxon>
        <taxon>Pterygota</taxon>
        <taxon>Neoptera</taxon>
        <taxon>Paraneoptera</taxon>
        <taxon>Hemiptera</taxon>
        <taxon>Auchenorrhyncha</taxon>
        <taxon>Cercopoidea</taxon>
        <taxon>Clastopteridae</taxon>
        <taxon>Clastoptera</taxon>
    </lineage>
</organism>
<name>A0A1B6C7V4_9HEMI</name>
<protein>
    <submittedName>
        <fullName evidence="1">Uncharacterized protein</fullName>
    </submittedName>
</protein>
<dbReference type="FunFam" id="3.40.720.10:FF:000017">
    <property type="entry name" value="Predicted protein"/>
    <property type="match status" value="1"/>
</dbReference>
<dbReference type="GO" id="GO:0005615">
    <property type="term" value="C:extracellular space"/>
    <property type="evidence" value="ECO:0007669"/>
    <property type="project" value="TreeGrafter"/>
</dbReference>
<evidence type="ECO:0000313" key="1">
    <source>
        <dbReference type="EMBL" id="JAS09583.1"/>
    </source>
</evidence>
<dbReference type="InterPro" id="IPR004245">
    <property type="entry name" value="DUF229"/>
</dbReference>
<dbReference type="InterPro" id="IPR017850">
    <property type="entry name" value="Alkaline_phosphatase_core_sf"/>
</dbReference>
<gene>
    <name evidence="1" type="ORF">g.4162</name>
</gene>
<dbReference type="SUPFAM" id="SSF53649">
    <property type="entry name" value="Alkaline phosphatase-like"/>
    <property type="match status" value="1"/>
</dbReference>
<dbReference type="Gene3D" id="3.40.720.10">
    <property type="entry name" value="Alkaline Phosphatase, subunit A"/>
    <property type="match status" value="1"/>
</dbReference>